<keyword evidence="2" id="KW-1185">Reference proteome</keyword>
<protein>
    <submittedName>
        <fullName evidence="1">Uncharacterized protein</fullName>
    </submittedName>
</protein>
<gene>
    <name evidence="1" type="ORF">CRV2_00009103</name>
</gene>
<accession>A0ACA9TNM9</accession>
<dbReference type="EMBL" id="CADEHS020000006">
    <property type="protein sequence ID" value="CAG9942172.1"/>
    <property type="molecule type" value="Genomic_DNA"/>
</dbReference>
<evidence type="ECO:0000313" key="2">
    <source>
        <dbReference type="Proteomes" id="UP000836387"/>
    </source>
</evidence>
<name>A0ACA9TNM9_BIOOC</name>
<sequence>MADFGKSTRTDLVACSAPRSALGCQLCWLDAGESMNQDSAKEGGNYEKGGNETGVALGKGITHWWKEHPECL</sequence>
<comment type="caution">
    <text evidence="1">The sequence shown here is derived from an EMBL/GenBank/DDBJ whole genome shotgun (WGS) entry which is preliminary data.</text>
</comment>
<reference evidence="1" key="2">
    <citation type="submission" date="2021-10" db="EMBL/GenBank/DDBJ databases">
        <authorList>
            <person name="Piombo E."/>
        </authorList>
    </citation>
    <scope>NUCLEOTIDE SEQUENCE</scope>
</reference>
<evidence type="ECO:0000313" key="1">
    <source>
        <dbReference type="EMBL" id="CAG9942172.1"/>
    </source>
</evidence>
<reference evidence="1" key="1">
    <citation type="submission" date="2020-04" db="EMBL/GenBank/DDBJ databases">
        <authorList>
            <person name="Broberg M."/>
        </authorList>
    </citation>
    <scope>NUCLEOTIDE SEQUENCE</scope>
</reference>
<proteinExistence type="predicted"/>
<organism evidence="1 2">
    <name type="scientific">Clonostachys rosea f. rosea IK726</name>
    <dbReference type="NCBI Taxonomy" id="1349383"/>
    <lineage>
        <taxon>Eukaryota</taxon>
        <taxon>Fungi</taxon>
        <taxon>Dikarya</taxon>
        <taxon>Ascomycota</taxon>
        <taxon>Pezizomycotina</taxon>
        <taxon>Sordariomycetes</taxon>
        <taxon>Hypocreomycetidae</taxon>
        <taxon>Hypocreales</taxon>
        <taxon>Bionectriaceae</taxon>
        <taxon>Clonostachys</taxon>
    </lineage>
</organism>
<dbReference type="Proteomes" id="UP000836387">
    <property type="component" value="Unassembled WGS sequence"/>
</dbReference>